<reference evidence="1 2" key="1">
    <citation type="submission" date="2020-08" db="EMBL/GenBank/DDBJ databases">
        <title>Sequencing the genomes of 1000 actinobacteria strains.</title>
        <authorList>
            <person name="Klenk H.-P."/>
        </authorList>
    </citation>
    <scope>NUCLEOTIDE SEQUENCE [LARGE SCALE GENOMIC DNA]</scope>
    <source>
        <strain evidence="1 2">DSM 45823</strain>
    </source>
</reference>
<sequence>MSSKRNEELATLTREAGYSEAGLAHRVNALGAARGHSLGYDYSAVYRWVTLGQKPRPPVPSLIAEALSERLGRRVAPADFGMTDEGTLVDRTLLYASDASHTVVKVLELGKADMKRRSMIIKAPFVLSALAAPSRDWLVASLGELTDGHGPRRVGMKQVEGIREMFRLFQQMDVMHGGGHARMALLSYMNDYVLPLLRERHPETIMRALYEAASEQCYLVGWMAYDDGQHGLAQRYLIQSLSLAQASGNAALGAHVLAGMSDQANLLGHPREALQLARTGQRGIKPEMSAACMADLYVLEGRALAALGMKREAARAVANAERIFQRVNRDEEPEWARFIDVAYLFGEAAMCFRDAKAANDALRFADESIADAGRQGRARRGALSYATRAISHLHRADADPAKAAADAAVVLDLAGQVASTRIRATVTDLVHRLQPYSKVKEVEEFLDRARVLKAA</sequence>
<keyword evidence="2" id="KW-1185">Reference proteome</keyword>
<dbReference type="EMBL" id="JACJII010000001">
    <property type="protein sequence ID" value="MBA9006820.1"/>
    <property type="molecule type" value="Genomic_DNA"/>
</dbReference>
<name>A0A7W3N3G1_9ACTN</name>
<dbReference type="Proteomes" id="UP000539313">
    <property type="component" value="Unassembled WGS sequence"/>
</dbReference>
<accession>A0A7W3N3G1</accession>
<evidence type="ECO:0000313" key="1">
    <source>
        <dbReference type="EMBL" id="MBA9006820.1"/>
    </source>
</evidence>
<organism evidence="1 2">
    <name type="scientific">Thermomonospora cellulosilytica</name>
    <dbReference type="NCBI Taxonomy" id="1411118"/>
    <lineage>
        <taxon>Bacteria</taxon>
        <taxon>Bacillati</taxon>
        <taxon>Actinomycetota</taxon>
        <taxon>Actinomycetes</taxon>
        <taxon>Streptosporangiales</taxon>
        <taxon>Thermomonosporaceae</taxon>
        <taxon>Thermomonospora</taxon>
    </lineage>
</organism>
<comment type="caution">
    <text evidence="1">The sequence shown here is derived from an EMBL/GenBank/DDBJ whole genome shotgun (WGS) entry which is preliminary data.</text>
</comment>
<proteinExistence type="predicted"/>
<dbReference type="AlphaFoldDB" id="A0A7W3N3G1"/>
<dbReference type="RefSeq" id="WP_220500332.1">
    <property type="nucleotide sequence ID" value="NZ_JACJII010000001.1"/>
</dbReference>
<protein>
    <submittedName>
        <fullName evidence="1">Tetratricopeptide (TPR) repeat protein</fullName>
    </submittedName>
</protein>
<evidence type="ECO:0000313" key="2">
    <source>
        <dbReference type="Proteomes" id="UP000539313"/>
    </source>
</evidence>
<gene>
    <name evidence="1" type="ORF">HNR21_005702</name>
</gene>